<sequence length="292" mass="32283">MTALAPASPVWNAVSRRCKVLQVKSPKTKLPLLATLTRRTVVIPLMEDHIAQRPVQYAALAPTPEALETLGDKARFADYVRRQGLENGCPATYESIDEAEFPCVIKRTNLNTGMGIEVVSSREEAMGLVAAPPFAGHRWIIQEKVFFQVEYVVHCVCVDGRIVWHVVYAYDAQRLEMRGTGRALKLRAATIPAHLLAKLEAFLAPLNYSGPCNCDCTWDDEERLMVFEINPRLGGSLMLPRHAADLAACLSVIIEHASVSCPSRRVEAHGMDATVPALAQVERVERETALSR</sequence>
<feature type="domain" description="ATP-grasp" evidence="2">
    <location>
        <begin position="53"/>
        <end position="255"/>
    </location>
</feature>
<dbReference type="OrthoDB" id="650389at2"/>
<dbReference type="EMBL" id="VMBG01000002">
    <property type="protein sequence ID" value="TSJ77025.1"/>
    <property type="molecule type" value="Genomic_DNA"/>
</dbReference>
<keyword evidence="1" id="KW-0547">Nucleotide-binding</keyword>
<organism evidence="3 4">
    <name type="scientific">Rariglobus hedericola</name>
    <dbReference type="NCBI Taxonomy" id="2597822"/>
    <lineage>
        <taxon>Bacteria</taxon>
        <taxon>Pseudomonadati</taxon>
        <taxon>Verrucomicrobiota</taxon>
        <taxon>Opitutia</taxon>
        <taxon>Opitutales</taxon>
        <taxon>Opitutaceae</taxon>
        <taxon>Rariglobus</taxon>
    </lineage>
</organism>
<dbReference type="InterPro" id="IPR011761">
    <property type="entry name" value="ATP-grasp"/>
</dbReference>
<dbReference type="Gene3D" id="3.30.470.20">
    <property type="entry name" value="ATP-grasp fold, B domain"/>
    <property type="match status" value="1"/>
</dbReference>
<dbReference type="GO" id="GO:0046872">
    <property type="term" value="F:metal ion binding"/>
    <property type="evidence" value="ECO:0007669"/>
    <property type="project" value="InterPro"/>
</dbReference>
<evidence type="ECO:0000313" key="3">
    <source>
        <dbReference type="EMBL" id="TSJ77025.1"/>
    </source>
</evidence>
<evidence type="ECO:0000256" key="1">
    <source>
        <dbReference type="PROSITE-ProRule" id="PRU00409"/>
    </source>
</evidence>
<dbReference type="AlphaFoldDB" id="A0A556QK47"/>
<dbReference type="RefSeq" id="WP_144230846.1">
    <property type="nucleotide sequence ID" value="NZ_CBCRVV010000006.1"/>
</dbReference>
<proteinExistence type="predicted"/>
<dbReference type="PROSITE" id="PS50975">
    <property type="entry name" value="ATP_GRASP"/>
    <property type="match status" value="1"/>
</dbReference>
<gene>
    <name evidence="3" type="ORF">FPL22_13015</name>
</gene>
<keyword evidence="1" id="KW-0067">ATP-binding</keyword>
<comment type="caution">
    <text evidence="3">The sequence shown here is derived from an EMBL/GenBank/DDBJ whole genome shotgun (WGS) entry which is preliminary data.</text>
</comment>
<evidence type="ECO:0000259" key="2">
    <source>
        <dbReference type="PROSITE" id="PS50975"/>
    </source>
</evidence>
<dbReference type="Proteomes" id="UP000315648">
    <property type="component" value="Unassembled WGS sequence"/>
</dbReference>
<accession>A0A556QK47</accession>
<reference evidence="3 4" key="1">
    <citation type="submission" date="2019-07" db="EMBL/GenBank/DDBJ databases">
        <title>Description of 53C-WASEF.</title>
        <authorList>
            <person name="Pitt A."/>
            <person name="Hahn M.W."/>
        </authorList>
    </citation>
    <scope>NUCLEOTIDE SEQUENCE [LARGE SCALE GENOMIC DNA]</scope>
    <source>
        <strain evidence="3 4">53C-WASEF</strain>
    </source>
</reference>
<name>A0A556QK47_9BACT</name>
<dbReference type="SUPFAM" id="SSF56059">
    <property type="entry name" value="Glutathione synthetase ATP-binding domain-like"/>
    <property type="match status" value="1"/>
</dbReference>
<protein>
    <recommendedName>
        <fullName evidence="2">ATP-grasp domain-containing protein</fullName>
    </recommendedName>
</protein>
<evidence type="ECO:0000313" key="4">
    <source>
        <dbReference type="Proteomes" id="UP000315648"/>
    </source>
</evidence>
<keyword evidence="4" id="KW-1185">Reference proteome</keyword>
<dbReference type="GO" id="GO:0005524">
    <property type="term" value="F:ATP binding"/>
    <property type="evidence" value="ECO:0007669"/>
    <property type="project" value="UniProtKB-UniRule"/>
</dbReference>